<dbReference type="Pfam" id="PF13470">
    <property type="entry name" value="PIN_3"/>
    <property type="match status" value="1"/>
</dbReference>
<evidence type="ECO:0000259" key="1">
    <source>
        <dbReference type="Pfam" id="PF13470"/>
    </source>
</evidence>
<protein>
    <submittedName>
        <fullName evidence="2">Putative PIN family toxin of toxin-antitoxin system</fullName>
    </submittedName>
</protein>
<reference evidence="2 3" key="1">
    <citation type="submission" date="2019-03" db="EMBL/GenBank/DDBJ databases">
        <title>Genomic Encyclopedia of Type Strains, Phase IV (KMG-IV): sequencing the most valuable type-strain genomes for metagenomic binning, comparative biology and taxonomic classification.</title>
        <authorList>
            <person name="Goeker M."/>
        </authorList>
    </citation>
    <scope>NUCLEOTIDE SEQUENCE [LARGE SCALE GENOMIC DNA]</scope>
    <source>
        <strain evidence="2 3">DSM 1837</strain>
    </source>
</reference>
<gene>
    <name evidence="2" type="ORF">EV674_101120</name>
</gene>
<dbReference type="InterPro" id="IPR002716">
    <property type="entry name" value="PIN_dom"/>
</dbReference>
<dbReference type="RefSeq" id="WP_119012452.1">
    <property type="nucleotide sequence ID" value="NZ_QXNC01000005.1"/>
</dbReference>
<evidence type="ECO:0000313" key="3">
    <source>
        <dbReference type="Proteomes" id="UP000295182"/>
    </source>
</evidence>
<dbReference type="PANTHER" id="PTHR34610:SF3">
    <property type="entry name" value="SSL7007 PROTEIN"/>
    <property type="match status" value="1"/>
</dbReference>
<dbReference type="OrthoDB" id="9802272at2"/>
<dbReference type="InterPro" id="IPR029060">
    <property type="entry name" value="PIN-like_dom_sf"/>
</dbReference>
<dbReference type="AlphaFoldDB" id="A0A4R2NGN7"/>
<feature type="domain" description="PIN" evidence="1">
    <location>
        <begin position="19"/>
        <end position="126"/>
    </location>
</feature>
<name>A0A4R2NGN7_9BURK</name>
<evidence type="ECO:0000313" key="2">
    <source>
        <dbReference type="EMBL" id="TCP20471.1"/>
    </source>
</evidence>
<dbReference type="EMBL" id="SLXH01000001">
    <property type="protein sequence ID" value="TCP20471.1"/>
    <property type="molecule type" value="Genomic_DNA"/>
</dbReference>
<comment type="caution">
    <text evidence="2">The sequence shown here is derived from an EMBL/GenBank/DDBJ whole genome shotgun (WGS) entry which is preliminary data.</text>
</comment>
<dbReference type="SUPFAM" id="SSF88723">
    <property type="entry name" value="PIN domain-like"/>
    <property type="match status" value="1"/>
</dbReference>
<dbReference type="InterPro" id="IPR002850">
    <property type="entry name" value="PIN_toxin-like"/>
</dbReference>
<keyword evidence="3" id="KW-1185">Reference proteome</keyword>
<dbReference type="PANTHER" id="PTHR34610">
    <property type="entry name" value="SSL7007 PROTEIN"/>
    <property type="match status" value="1"/>
</dbReference>
<proteinExistence type="predicted"/>
<sequence>MRVELRWPLAAPATGPCAVVLDTNIVLDLLVFADPATAVLRQLLQGGEVRWLATAPMRDELERVLAYPQIAPRVAFYGLDAAAVLQAYDAQVQWVDVPARVPVVCRDADDQRFLDLAAAHRALLLSKDKAVLAVRKRLLAYGAQVATALVWAVPGAVRPDATHYAPPEAAPLAAPALVAAPPVTTPA</sequence>
<organism evidence="2 3">
    <name type="scientific">Simplicispira metamorpha</name>
    <dbReference type="NCBI Taxonomy" id="80881"/>
    <lineage>
        <taxon>Bacteria</taxon>
        <taxon>Pseudomonadati</taxon>
        <taxon>Pseudomonadota</taxon>
        <taxon>Betaproteobacteria</taxon>
        <taxon>Burkholderiales</taxon>
        <taxon>Comamonadaceae</taxon>
        <taxon>Simplicispira</taxon>
    </lineage>
</organism>
<dbReference type="Proteomes" id="UP000295182">
    <property type="component" value="Unassembled WGS sequence"/>
</dbReference>
<accession>A0A4R2NGN7</accession>
<dbReference type="NCBIfam" id="TIGR00305">
    <property type="entry name" value="putative toxin-antitoxin system toxin component, PIN family"/>
    <property type="match status" value="1"/>
</dbReference>